<proteinExistence type="predicted"/>
<dbReference type="GO" id="GO:0008976">
    <property type="term" value="F:polyphosphate kinase activity"/>
    <property type="evidence" value="ECO:0007669"/>
    <property type="project" value="InterPro"/>
</dbReference>
<dbReference type="AlphaFoldDB" id="A0A318S1C1"/>
<organism evidence="5 6">
    <name type="scientific">Deinococcus yavapaiensis KR-236</name>
    <dbReference type="NCBI Taxonomy" id="694435"/>
    <lineage>
        <taxon>Bacteria</taxon>
        <taxon>Thermotogati</taxon>
        <taxon>Deinococcota</taxon>
        <taxon>Deinococci</taxon>
        <taxon>Deinococcales</taxon>
        <taxon>Deinococcaceae</taxon>
        <taxon>Deinococcus</taxon>
    </lineage>
</organism>
<evidence type="ECO:0000256" key="2">
    <source>
        <dbReference type="ARBA" id="ARBA00022777"/>
    </source>
</evidence>
<dbReference type="InterPro" id="IPR027417">
    <property type="entry name" value="P-loop_NTPase"/>
</dbReference>
<dbReference type="Pfam" id="PF03976">
    <property type="entry name" value="PPK2"/>
    <property type="match status" value="1"/>
</dbReference>
<sequence length="271" mass="31489">MSSERVKPDERANLRKRDPNERGAYAGEDGKARAREETRVLVARLAEWQERLYAEGRQALLVVLQAMDAGGKDGAVKHVMSGVNPAGVTVTSFKRPTDEEARHDFLWRVHAKTPPRGTIGLFNRSHYEDVLVPRVHGTLDEEALRQRVEAIRDFERHLAREGTTIVKFFLHISKEEQRERLQARVDDPEKRWKFQLGDLDERERWDDYQAAYDDLIGDTSAEHAPWYVIPANRKWYRDLVVARVLVETLERMNPRFPKEPEGVDWGTLRVK</sequence>
<dbReference type="EMBL" id="QJSX01000020">
    <property type="protein sequence ID" value="PYE49943.1"/>
    <property type="molecule type" value="Genomic_DNA"/>
</dbReference>
<dbReference type="GO" id="GO:0006797">
    <property type="term" value="P:polyphosphate metabolic process"/>
    <property type="evidence" value="ECO:0007669"/>
    <property type="project" value="InterPro"/>
</dbReference>
<dbReference type="RefSeq" id="WP_110888516.1">
    <property type="nucleotide sequence ID" value="NZ_QJSX01000020.1"/>
</dbReference>
<dbReference type="PANTHER" id="PTHR34383">
    <property type="entry name" value="POLYPHOSPHATE:AMP PHOSPHOTRANSFERASE-RELATED"/>
    <property type="match status" value="1"/>
</dbReference>
<feature type="region of interest" description="Disordered" evidence="3">
    <location>
        <begin position="1"/>
        <end position="33"/>
    </location>
</feature>
<evidence type="ECO:0000259" key="4">
    <source>
        <dbReference type="Pfam" id="PF03976"/>
    </source>
</evidence>
<dbReference type="InterPro" id="IPR022300">
    <property type="entry name" value="PPK2-rel_1"/>
</dbReference>
<evidence type="ECO:0000313" key="6">
    <source>
        <dbReference type="Proteomes" id="UP000248326"/>
    </source>
</evidence>
<gene>
    <name evidence="5" type="ORF">DES52_12021</name>
</gene>
<dbReference type="OrthoDB" id="9775224at2"/>
<dbReference type="PANTHER" id="PTHR34383:SF3">
    <property type="entry name" value="POLYPHOSPHATE:AMP PHOSPHOTRANSFERASE"/>
    <property type="match status" value="1"/>
</dbReference>
<dbReference type="NCBIfam" id="TIGR03709">
    <property type="entry name" value="PPK2_rel_1"/>
    <property type="match status" value="1"/>
</dbReference>
<keyword evidence="1 5" id="KW-0808">Transferase</keyword>
<evidence type="ECO:0000313" key="5">
    <source>
        <dbReference type="EMBL" id="PYE49943.1"/>
    </source>
</evidence>
<accession>A0A318S1C1</accession>
<keyword evidence="6" id="KW-1185">Reference proteome</keyword>
<name>A0A318S1C1_9DEIO</name>
<keyword evidence="2" id="KW-0418">Kinase</keyword>
<feature type="domain" description="Polyphosphate kinase-2-related" evidence="4">
    <location>
        <begin position="31"/>
        <end position="255"/>
    </location>
</feature>
<reference evidence="5 6" key="1">
    <citation type="submission" date="2018-06" db="EMBL/GenBank/DDBJ databases">
        <title>Genomic Encyclopedia of Type Strains, Phase IV (KMG-IV): sequencing the most valuable type-strain genomes for metagenomic binning, comparative biology and taxonomic classification.</title>
        <authorList>
            <person name="Goeker M."/>
        </authorList>
    </citation>
    <scope>NUCLEOTIDE SEQUENCE [LARGE SCALE GENOMIC DNA]</scope>
    <source>
        <strain evidence="5 6">DSM 18048</strain>
    </source>
</reference>
<feature type="compositionally biased region" description="Basic and acidic residues" evidence="3">
    <location>
        <begin position="1"/>
        <end position="21"/>
    </location>
</feature>
<protein>
    <submittedName>
        <fullName evidence="5">Polyphosphate:AMP phosphotransferase</fullName>
    </submittedName>
</protein>
<dbReference type="InterPro" id="IPR016898">
    <property type="entry name" value="Polyphosphate_phosphotransfera"/>
</dbReference>
<dbReference type="SUPFAM" id="SSF52540">
    <property type="entry name" value="P-loop containing nucleoside triphosphate hydrolases"/>
    <property type="match status" value="1"/>
</dbReference>
<dbReference type="PIRSF" id="PIRSF028756">
    <property type="entry name" value="PPK2_prd"/>
    <property type="match status" value="1"/>
</dbReference>
<dbReference type="Gene3D" id="3.40.50.300">
    <property type="entry name" value="P-loop containing nucleotide triphosphate hydrolases"/>
    <property type="match status" value="1"/>
</dbReference>
<dbReference type="Proteomes" id="UP000248326">
    <property type="component" value="Unassembled WGS sequence"/>
</dbReference>
<evidence type="ECO:0000256" key="3">
    <source>
        <dbReference type="SAM" id="MobiDB-lite"/>
    </source>
</evidence>
<comment type="caution">
    <text evidence="5">The sequence shown here is derived from an EMBL/GenBank/DDBJ whole genome shotgun (WGS) entry which is preliminary data.</text>
</comment>
<dbReference type="InterPro" id="IPR022488">
    <property type="entry name" value="PPK2-related"/>
</dbReference>
<evidence type="ECO:0000256" key="1">
    <source>
        <dbReference type="ARBA" id="ARBA00022679"/>
    </source>
</evidence>